<feature type="domain" description="DUF4982" evidence="9">
    <location>
        <begin position="648"/>
        <end position="701"/>
    </location>
</feature>
<dbReference type="AlphaFoldDB" id="A0A4R6IKY9"/>
<keyword evidence="3" id="KW-0326">Glycosidase</keyword>
<dbReference type="PRINTS" id="PR00132">
    <property type="entry name" value="GLHYDRLASE2"/>
</dbReference>
<dbReference type="Proteomes" id="UP000295499">
    <property type="component" value="Unassembled WGS sequence"/>
</dbReference>
<evidence type="ECO:0000256" key="3">
    <source>
        <dbReference type="ARBA" id="ARBA00023295"/>
    </source>
</evidence>
<feature type="signal peptide" evidence="4">
    <location>
        <begin position="1"/>
        <end position="23"/>
    </location>
</feature>
<reference evidence="10 11" key="1">
    <citation type="submission" date="2019-03" db="EMBL/GenBank/DDBJ databases">
        <title>Genomic Encyclopedia of Archaeal and Bacterial Type Strains, Phase II (KMG-II): from individual species to whole genera.</title>
        <authorList>
            <person name="Goeker M."/>
        </authorList>
    </citation>
    <scope>NUCLEOTIDE SEQUENCE [LARGE SCALE GENOMIC DNA]</scope>
    <source>
        <strain evidence="10 11">DSM 19034</strain>
    </source>
</reference>
<dbReference type="PANTHER" id="PTHR42732:SF1">
    <property type="entry name" value="BETA-MANNOSIDASE"/>
    <property type="match status" value="1"/>
</dbReference>
<feature type="chain" id="PRO_5020377825" evidence="4">
    <location>
        <begin position="24"/>
        <end position="904"/>
    </location>
</feature>
<dbReference type="Gene3D" id="2.60.40.10">
    <property type="entry name" value="Immunoglobulins"/>
    <property type="match status" value="2"/>
</dbReference>
<evidence type="ECO:0000313" key="11">
    <source>
        <dbReference type="Proteomes" id="UP000295499"/>
    </source>
</evidence>
<feature type="domain" description="Glycosyl hydrolases family 2 sugar binding" evidence="7">
    <location>
        <begin position="78"/>
        <end position="186"/>
    </location>
</feature>
<organism evidence="10 11">
    <name type="scientific">Pedobacter duraquae</name>
    <dbReference type="NCBI Taxonomy" id="425511"/>
    <lineage>
        <taxon>Bacteria</taxon>
        <taxon>Pseudomonadati</taxon>
        <taxon>Bacteroidota</taxon>
        <taxon>Sphingobacteriia</taxon>
        <taxon>Sphingobacteriales</taxon>
        <taxon>Sphingobacteriaceae</taxon>
        <taxon>Pedobacter</taxon>
    </lineage>
</organism>
<dbReference type="SUPFAM" id="SSF49785">
    <property type="entry name" value="Galactose-binding domain-like"/>
    <property type="match status" value="1"/>
</dbReference>
<dbReference type="InterPro" id="IPR021720">
    <property type="entry name" value="Malectin_dom"/>
</dbReference>
<dbReference type="Pfam" id="PF16355">
    <property type="entry name" value="DUF4982"/>
    <property type="match status" value="1"/>
</dbReference>
<feature type="domain" description="Glycoside hydrolase family 2 catalytic" evidence="6">
    <location>
        <begin position="318"/>
        <end position="617"/>
    </location>
</feature>
<dbReference type="InterPro" id="IPR008979">
    <property type="entry name" value="Galactose-bd-like_sf"/>
</dbReference>
<keyword evidence="2" id="KW-0378">Hydrolase</keyword>
<dbReference type="InterPro" id="IPR017853">
    <property type="entry name" value="GH"/>
</dbReference>
<evidence type="ECO:0000256" key="2">
    <source>
        <dbReference type="ARBA" id="ARBA00022801"/>
    </source>
</evidence>
<evidence type="ECO:0000313" key="10">
    <source>
        <dbReference type="EMBL" id="TDO22769.1"/>
    </source>
</evidence>
<dbReference type="InterPro" id="IPR051913">
    <property type="entry name" value="GH2_Domain-Containing"/>
</dbReference>
<evidence type="ECO:0000259" key="9">
    <source>
        <dbReference type="Pfam" id="PF16355"/>
    </source>
</evidence>
<evidence type="ECO:0000256" key="1">
    <source>
        <dbReference type="ARBA" id="ARBA00007401"/>
    </source>
</evidence>
<accession>A0A4R6IKY9</accession>
<protein>
    <submittedName>
        <fullName evidence="10">Beta-galactosidase</fullName>
    </submittedName>
</protein>
<gene>
    <name evidence="10" type="ORF">CLV32_1754</name>
</gene>
<dbReference type="Pfam" id="PF00703">
    <property type="entry name" value="Glyco_hydro_2"/>
    <property type="match status" value="1"/>
</dbReference>
<comment type="caution">
    <text evidence="10">The sequence shown here is derived from an EMBL/GenBank/DDBJ whole genome shotgun (WGS) entry which is preliminary data.</text>
</comment>
<evidence type="ECO:0000256" key="4">
    <source>
        <dbReference type="SAM" id="SignalP"/>
    </source>
</evidence>
<dbReference type="Pfam" id="PF02837">
    <property type="entry name" value="Glyco_hydro_2_N"/>
    <property type="match status" value="1"/>
</dbReference>
<dbReference type="SUPFAM" id="SSF49303">
    <property type="entry name" value="beta-Galactosidase/glucuronidase domain"/>
    <property type="match status" value="1"/>
</dbReference>
<evidence type="ECO:0000259" key="7">
    <source>
        <dbReference type="Pfam" id="PF02837"/>
    </source>
</evidence>
<evidence type="ECO:0000259" key="6">
    <source>
        <dbReference type="Pfam" id="PF02836"/>
    </source>
</evidence>
<dbReference type="Gene3D" id="3.20.20.80">
    <property type="entry name" value="Glycosidases"/>
    <property type="match status" value="1"/>
</dbReference>
<dbReference type="InterPro" id="IPR013783">
    <property type="entry name" value="Ig-like_fold"/>
</dbReference>
<dbReference type="GO" id="GO:0005975">
    <property type="term" value="P:carbohydrate metabolic process"/>
    <property type="evidence" value="ECO:0007669"/>
    <property type="project" value="InterPro"/>
</dbReference>
<keyword evidence="11" id="KW-1185">Reference proteome</keyword>
<dbReference type="InterPro" id="IPR006101">
    <property type="entry name" value="Glyco_hydro_2"/>
</dbReference>
<feature type="domain" description="Malectin" evidence="8">
    <location>
        <begin position="728"/>
        <end position="880"/>
    </location>
</feature>
<dbReference type="OrthoDB" id="9801077at2"/>
<proteinExistence type="inferred from homology"/>
<dbReference type="Gene3D" id="2.60.120.260">
    <property type="entry name" value="Galactose-binding domain-like"/>
    <property type="match status" value="1"/>
</dbReference>
<dbReference type="Pfam" id="PF02836">
    <property type="entry name" value="Glyco_hydro_2_C"/>
    <property type="match status" value="1"/>
</dbReference>
<dbReference type="Pfam" id="PF11721">
    <property type="entry name" value="Malectin"/>
    <property type="match status" value="1"/>
</dbReference>
<dbReference type="SUPFAM" id="SSF51445">
    <property type="entry name" value="(Trans)glycosidases"/>
    <property type="match status" value="1"/>
</dbReference>
<dbReference type="InterPro" id="IPR006104">
    <property type="entry name" value="Glyco_hydro_2_N"/>
</dbReference>
<evidence type="ECO:0000259" key="8">
    <source>
        <dbReference type="Pfam" id="PF11721"/>
    </source>
</evidence>
<dbReference type="InterPro" id="IPR006103">
    <property type="entry name" value="Glyco_hydro_2_cat"/>
</dbReference>
<dbReference type="GO" id="GO:0004553">
    <property type="term" value="F:hydrolase activity, hydrolyzing O-glycosyl compounds"/>
    <property type="evidence" value="ECO:0007669"/>
    <property type="project" value="InterPro"/>
</dbReference>
<name>A0A4R6IKY9_9SPHI</name>
<dbReference type="InterPro" id="IPR032311">
    <property type="entry name" value="DUF4982"/>
</dbReference>
<evidence type="ECO:0000259" key="5">
    <source>
        <dbReference type="Pfam" id="PF00703"/>
    </source>
</evidence>
<dbReference type="Gene3D" id="2.60.120.430">
    <property type="entry name" value="Galactose-binding lectin"/>
    <property type="match status" value="1"/>
</dbReference>
<sequence>MKRTILFLSFLLVATCCCSGVFAQQRRLHTDGPRVAYDLSVHWAFIKDPKDTGKMPGTFAGWTDVKIPHTWNAYDVMDDKPGYYRGAGWYKLDLAMQRDWKDKHLFLCFDGANQEAEVYVNGKKAGTHIGGYSRFVIPISSYLKFNKGKSINQIAVKINNRFNESIAPLTADFTFFGGMYRSVQLLVADPVHFDGTKYGADGVYISTPKVSAKEAEISVKGTIKNETKLSKLITIVTQVYSPSGEKLNTTSTKAVIPVGDLFSFNQELPKLADPELWSPDKPALYRVITQIADGETGVVIDQLTNRIGLRWFRFDANEGFFLNGKHLKLMGASRHQDYAGMGNAVPASLQIRDLELLKSFGGNFLRVAHYPQDPAILAACDRLGILASVEIPVVNEITETEAFYQNCKTMQEEMIWQNYNHPSIIVWGYMNEVLLKMHFKDDKPRQDQYITHVAELARALESLTRAADPSRYTMIANHGDFNLYTRAGLTKIPMLLGWNLYQGWYGGTLADFGKNLDNMHKQQPDKPFIVSEYGADADPRIHSFKTERFDKSVEYAVEYHQVYLNDILKRPFVAGGAAWNLSDFNSESRAESMPHINNKGLLTLDRRPKNTYYLYQATLLDRPYVQIGLDGQELVGTASKGDENGSQQIQVFSNLPELELFLNAVSQGKKTVTDHMASWNVPFVDGANRLGVVGIANGQKVGDTTTVHVKLQPYELSSSVLPFREIAISSGDPRYVRDNKRVVWFPDQPYRSGSYGFVGGTPFKMKDSNRQKFGTDKDILGTYNDPIYQTQDVGLESYKLDVPDGSYLLTLHFAELLGEASNSSLPYNLDANVRKEVKESRVFDVFMNGEPLLKNVDLSKKPGNARPLVKDFKLKVKKGAGIELTFKAITGSPVLNGIQLKKIN</sequence>
<dbReference type="EMBL" id="SNWM01000002">
    <property type="protein sequence ID" value="TDO22769.1"/>
    <property type="molecule type" value="Genomic_DNA"/>
</dbReference>
<keyword evidence="4" id="KW-0732">Signal</keyword>
<dbReference type="RefSeq" id="WP_133554408.1">
    <property type="nucleotide sequence ID" value="NZ_SNWM01000002.1"/>
</dbReference>
<dbReference type="InterPro" id="IPR006102">
    <property type="entry name" value="Ig-like_GH2"/>
</dbReference>
<dbReference type="InterPro" id="IPR036156">
    <property type="entry name" value="Beta-gal/glucu_dom_sf"/>
</dbReference>
<dbReference type="PANTHER" id="PTHR42732">
    <property type="entry name" value="BETA-GALACTOSIDASE"/>
    <property type="match status" value="1"/>
</dbReference>
<comment type="similarity">
    <text evidence="1">Belongs to the glycosyl hydrolase 2 family.</text>
</comment>
<feature type="domain" description="Glycoside hydrolase family 2 immunoglobulin-like beta-sandwich" evidence="5">
    <location>
        <begin position="207"/>
        <end position="310"/>
    </location>
</feature>